<evidence type="ECO:0000256" key="3">
    <source>
        <dbReference type="ARBA" id="ARBA00022722"/>
    </source>
</evidence>
<evidence type="ECO:0008006" key="11">
    <source>
        <dbReference type="Google" id="ProtNLM"/>
    </source>
</evidence>
<dbReference type="EMBL" id="QXFT01004525">
    <property type="protein sequence ID" value="KAE9277422.1"/>
    <property type="molecule type" value="Genomic_DNA"/>
</dbReference>
<gene>
    <name evidence="9" type="ORF">PR003_g28795</name>
</gene>
<dbReference type="PANTHER" id="PTHR37984">
    <property type="entry name" value="PROTEIN CBG26694"/>
    <property type="match status" value="1"/>
</dbReference>
<evidence type="ECO:0000313" key="10">
    <source>
        <dbReference type="Proteomes" id="UP000434957"/>
    </source>
</evidence>
<evidence type="ECO:0000256" key="2">
    <source>
        <dbReference type="ARBA" id="ARBA00022695"/>
    </source>
</evidence>
<evidence type="ECO:0000256" key="6">
    <source>
        <dbReference type="ARBA" id="ARBA00022918"/>
    </source>
</evidence>
<dbReference type="GO" id="GO:0003964">
    <property type="term" value="F:RNA-directed DNA polymerase activity"/>
    <property type="evidence" value="ECO:0007669"/>
    <property type="project" value="UniProtKB-KW"/>
</dbReference>
<dbReference type="GO" id="GO:0004519">
    <property type="term" value="F:endonuclease activity"/>
    <property type="evidence" value="ECO:0007669"/>
    <property type="project" value="UniProtKB-KW"/>
</dbReference>
<dbReference type="Pfam" id="PF17921">
    <property type="entry name" value="Integrase_H2C2"/>
    <property type="match status" value="1"/>
</dbReference>
<feature type="non-terminal residue" evidence="9">
    <location>
        <position position="532"/>
    </location>
</feature>
<keyword evidence="6" id="KW-0695">RNA-directed DNA polymerase</keyword>
<evidence type="ECO:0000256" key="1">
    <source>
        <dbReference type="ARBA" id="ARBA00022679"/>
    </source>
</evidence>
<accession>A0A6A4BS42</accession>
<dbReference type="Proteomes" id="UP000434957">
    <property type="component" value="Unassembled WGS sequence"/>
</dbReference>
<keyword evidence="5" id="KW-0378">Hydrolase</keyword>
<dbReference type="Pfam" id="PF17917">
    <property type="entry name" value="RT_RNaseH"/>
    <property type="match status" value="1"/>
</dbReference>
<dbReference type="GO" id="GO:0016787">
    <property type="term" value="F:hydrolase activity"/>
    <property type="evidence" value="ECO:0007669"/>
    <property type="project" value="UniProtKB-KW"/>
</dbReference>
<keyword evidence="3" id="KW-0540">Nuclease</keyword>
<evidence type="ECO:0000259" key="8">
    <source>
        <dbReference type="Pfam" id="PF17921"/>
    </source>
</evidence>
<keyword evidence="10" id="KW-1185">Reference proteome</keyword>
<dbReference type="AlphaFoldDB" id="A0A6A4BS42"/>
<evidence type="ECO:0000256" key="4">
    <source>
        <dbReference type="ARBA" id="ARBA00022759"/>
    </source>
</evidence>
<name>A0A6A4BS42_9STRA</name>
<sequence>MPYCADTGAEKSIISARKLKELEKLGGLGKTATLARPIVCETVGKHKILAQRSVLLQIMLHTAAGPVRPVKPYEVLVIDEDEDEFILGEDILDDLGISIDRQLEQLAERTSADDDDPIAFGEDFLAGCTPDEEVRQAVEAMIAKALENGFPPEKEGKLRTIVYMYDIWRLHLGPDPPAKVPPLELRMKKGAKPFRDSLISYAGHVQTLQKRLDVTLGNGKRTKRAANKLPVTFTDAEKAAFDQVKDCLASAAMLAHPSPDGVLSVFTDASDTAWSVIVTDVEKWQSDKPVADQTHRLLHCLSGTFSGSQENWSVIEKEAFAIVAACDKLPHLLLRPAGFRLFCDHRNLIHVFAPDTTVKKHIRGKLLRWAMRLGEFRYEIHHIAGEDNVWADIVSRWARMPATTSLRRVTTRGQQQQDRLLLRPLDDDDFVWPNLDTIAAAQRKFGDKAELSRLEEGDDGVRRTDSRLWIPAEATNLLRRLCIIAHCDPQGHRGRDAMLAHIGRIFYVPHLRQCVDRFLASCLLCHHVKGGK</sequence>
<dbReference type="Gene3D" id="2.40.70.10">
    <property type="entry name" value="Acid Proteases"/>
    <property type="match status" value="1"/>
</dbReference>
<keyword evidence="1" id="KW-0808">Transferase</keyword>
<dbReference type="InterPro" id="IPR041373">
    <property type="entry name" value="RT_RNaseH"/>
</dbReference>
<dbReference type="CDD" id="cd09274">
    <property type="entry name" value="RNase_HI_RT_Ty3"/>
    <property type="match status" value="1"/>
</dbReference>
<feature type="domain" description="Integrase zinc-binding" evidence="8">
    <location>
        <begin position="479"/>
        <end position="529"/>
    </location>
</feature>
<evidence type="ECO:0000256" key="5">
    <source>
        <dbReference type="ARBA" id="ARBA00022801"/>
    </source>
</evidence>
<dbReference type="InterPro" id="IPR041588">
    <property type="entry name" value="Integrase_H2C2"/>
</dbReference>
<proteinExistence type="predicted"/>
<comment type="caution">
    <text evidence="9">The sequence shown here is derived from an EMBL/GenBank/DDBJ whole genome shotgun (WGS) entry which is preliminary data.</text>
</comment>
<dbReference type="Gene3D" id="1.10.340.70">
    <property type="match status" value="1"/>
</dbReference>
<organism evidence="9 10">
    <name type="scientific">Phytophthora rubi</name>
    <dbReference type="NCBI Taxonomy" id="129364"/>
    <lineage>
        <taxon>Eukaryota</taxon>
        <taxon>Sar</taxon>
        <taxon>Stramenopiles</taxon>
        <taxon>Oomycota</taxon>
        <taxon>Peronosporomycetes</taxon>
        <taxon>Peronosporales</taxon>
        <taxon>Peronosporaceae</taxon>
        <taxon>Phytophthora</taxon>
    </lineage>
</organism>
<dbReference type="InterPro" id="IPR050951">
    <property type="entry name" value="Retrovirus_Pol_polyprotein"/>
</dbReference>
<dbReference type="InterPro" id="IPR043502">
    <property type="entry name" value="DNA/RNA_pol_sf"/>
</dbReference>
<evidence type="ECO:0000259" key="7">
    <source>
        <dbReference type="Pfam" id="PF17917"/>
    </source>
</evidence>
<keyword evidence="2" id="KW-0548">Nucleotidyltransferase</keyword>
<dbReference type="SUPFAM" id="SSF56672">
    <property type="entry name" value="DNA/RNA polymerases"/>
    <property type="match status" value="1"/>
</dbReference>
<feature type="domain" description="Reverse transcriptase RNase H-like" evidence="7">
    <location>
        <begin position="263"/>
        <end position="376"/>
    </location>
</feature>
<protein>
    <recommendedName>
        <fullName evidence="11">Reverse transcriptase RNase H-like domain-containing protein</fullName>
    </recommendedName>
</protein>
<dbReference type="InterPro" id="IPR021109">
    <property type="entry name" value="Peptidase_aspartic_dom_sf"/>
</dbReference>
<keyword evidence="4" id="KW-0255">Endonuclease</keyword>
<evidence type="ECO:0000313" key="9">
    <source>
        <dbReference type="EMBL" id="KAE9277422.1"/>
    </source>
</evidence>
<reference evidence="9 10" key="1">
    <citation type="submission" date="2018-08" db="EMBL/GenBank/DDBJ databases">
        <title>Genomic investigation of the strawberry pathogen Phytophthora fragariae indicates pathogenicity is determined by transcriptional variation in three key races.</title>
        <authorList>
            <person name="Adams T.M."/>
            <person name="Armitage A.D."/>
            <person name="Sobczyk M.K."/>
            <person name="Bates H.J."/>
            <person name="Dunwell J.M."/>
            <person name="Nellist C.F."/>
            <person name="Harrison R.J."/>
        </authorList>
    </citation>
    <scope>NUCLEOTIDE SEQUENCE [LARGE SCALE GENOMIC DNA]</scope>
    <source>
        <strain evidence="9 10">SCRP333</strain>
    </source>
</reference>
<dbReference type="PANTHER" id="PTHR37984:SF5">
    <property type="entry name" value="PROTEIN NYNRIN-LIKE"/>
    <property type="match status" value="1"/>
</dbReference>